<dbReference type="CDD" id="cd06261">
    <property type="entry name" value="TM_PBP2"/>
    <property type="match status" value="2"/>
</dbReference>
<feature type="transmembrane region" description="Helical" evidence="7">
    <location>
        <begin position="73"/>
        <end position="94"/>
    </location>
</feature>
<feature type="domain" description="ABC transmembrane type-1" evidence="8">
    <location>
        <begin position="349"/>
        <end position="559"/>
    </location>
</feature>
<feature type="transmembrane region" description="Helical" evidence="7">
    <location>
        <begin position="106"/>
        <end position="126"/>
    </location>
</feature>
<feature type="transmembrane region" description="Helical" evidence="7">
    <location>
        <begin position="29"/>
        <end position="53"/>
    </location>
</feature>
<gene>
    <name evidence="9" type="ORF">GS601_10510</name>
</gene>
<dbReference type="Gene3D" id="1.10.3720.10">
    <property type="entry name" value="MetI-like"/>
    <property type="match status" value="2"/>
</dbReference>
<dbReference type="GO" id="GO:0005886">
    <property type="term" value="C:plasma membrane"/>
    <property type="evidence" value="ECO:0007669"/>
    <property type="project" value="UniProtKB-SubCell"/>
</dbReference>
<protein>
    <submittedName>
        <fullName evidence="9">ABC transporter permease subunit</fullName>
    </submittedName>
</protein>
<feature type="transmembrane region" description="Helical" evidence="7">
    <location>
        <begin position="423"/>
        <end position="444"/>
    </location>
</feature>
<evidence type="ECO:0000256" key="3">
    <source>
        <dbReference type="ARBA" id="ARBA00022475"/>
    </source>
</evidence>
<sequence>MQNSPTPSTATSTATSPLRSVDARRVSGWNILVAMIALFISIPVLSVVSGVFIDASAVWQHLAETVLASYITNSISLMLGVGIGVTLIGVGTAWLVTMCQFPGSRVFTWALLLPLAAPAYILAYTYTDFLDFYGIVQSSLRSWFGWRGVKDYWFPNVRSLWGAITMLTLVLYPYVYLLARSAFLSQSTCTLEASRSLGCNPWNSFIKVALPLARPAIVTGVSLALMETLNDYATVQFFGVDTFTTGIYRTWFGMGERLAASQLAAFLLIFIFALIFLEKWSRGRAQYYQTNRRTQIFHKYRLHNWRAIAAVLACLIPLTLGFIIPGGVLLEMTLDNLDRVFDQRFWNFAQNSLTVSGLAAGVAVLLGLILAYGLRLQPTLGMQLATQTAAMGYAVPGSVIAVGILAPLGWFDNTVDAWSRSALNYSTGLLLSGTIFALTFAYLVRFLALSFGAIGSSLTNIKPSLDDAARSLGHSTLGTLRRVHVPLLWKGLLTAAILVFVDVMKELSATLIIRPFNFDTLAVHVYNLAADERLVEASGSALAIVVVGLVPVVVLSWHMERRD</sequence>
<evidence type="ECO:0000256" key="4">
    <source>
        <dbReference type="ARBA" id="ARBA00022692"/>
    </source>
</evidence>
<evidence type="ECO:0000256" key="6">
    <source>
        <dbReference type="ARBA" id="ARBA00023136"/>
    </source>
</evidence>
<organism evidence="9 10">
    <name type="scientific">Myxacorys almedinensis A</name>
    <dbReference type="NCBI Taxonomy" id="2690445"/>
    <lineage>
        <taxon>Bacteria</taxon>
        <taxon>Bacillati</taxon>
        <taxon>Cyanobacteriota</taxon>
        <taxon>Cyanophyceae</taxon>
        <taxon>Leptolyngbyales</taxon>
        <taxon>Leptolyngbyaceae</taxon>
        <taxon>Myxacorys</taxon>
        <taxon>Myxacorys almedinensis</taxon>
    </lineage>
</organism>
<keyword evidence="4 7" id="KW-0812">Transmembrane</keyword>
<keyword evidence="2 7" id="KW-0813">Transport</keyword>
<evidence type="ECO:0000256" key="5">
    <source>
        <dbReference type="ARBA" id="ARBA00022989"/>
    </source>
</evidence>
<evidence type="ECO:0000259" key="8">
    <source>
        <dbReference type="PROSITE" id="PS50928"/>
    </source>
</evidence>
<evidence type="ECO:0000256" key="1">
    <source>
        <dbReference type="ARBA" id="ARBA00004651"/>
    </source>
</evidence>
<feature type="transmembrane region" description="Helical" evidence="7">
    <location>
        <begin position="307"/>
        <end position="328"/>
    </location>
</feature>
<dbReference type="PANTHER" id="PTHR30183:SF2">
    <property type="entry name" value="IRON UTILIZATION PROTEIN"/>
    <property type="match status" value="1"/>
</dbReference>
<keyword evidence="10" id="KW-1185">Reference proteome</keyword>
<evidence type="ECO:0000313" key="10">
    <source>
        <dbReference type="Proteomes" id="UP000646053"/>
    </source>
</evidence>
<dbReference type="SUPFAM" id="SSF161098">
    <property type="entry name" value="MetI-like"/>
    <property type="match status" value="2"/>
</dbReference>
<dbReference type="PROSITE" id="PS50928">
    <property type="entry name" value="ABC_TM1"/>
    <property type="match status" value="2"/>
</dbReference>
<keyword evidence="3" id="KW-1003">Cell membrane</keyword>
<dbReference type="Proteomes" id="UP000646053">
    <property type="component" value="Unassembled WGS sequence"/>
</dbReference>
<feature type="transmembrane region" description="Helical" evidence="7">
    <location>
        <begin position="348"/>
        <end position="372"/>
    </location>
</feature>
<accession>A0A8J7Z3W7</accession>
<feature type="transmembrane region" description="Helical" evidence="7">
    <location>
        <begin position="258"/>
        <end position="277"/>
    </location>
</feature>
<reference evidence="9" key="1">
    <citation type="submission" date="2019-12" db="EMBL/GenBank/DDBJ databases">
        <title>High-Quality draft genome sequences of three cyanobacteria isolated from the limestone walls of the Old Cathedral of Coimbra.</title>
        <authorList>
            <person name="Tiago I."/>
            <person name="Soares F."/>
            <person name="Portugal A."/>
        </authorList>
    </citation>
    <scope>NUCLEOTIDE SEQUENCE</scope>
    <source>
        <strain evidence="9">A</strain>
    </source>
</reference>
<comment type="subcellular location">
    <subcellularLocation>
        <location evidence="1 7">Cell membrane</location>
        <topology evidence="1 7">Multi-pass membrane protein</topology>
    </subcellularLocation>
</comment>
<keyword evidence="5 7" id="KW-1133">Transmembrane helix</keyword>
<dbReference type="GO" id="GO:0055085">
    <property type="term" value="P:transmembrane transport"/>
    <property type="evidence" value="ECO:0007669"/>
    <property type="project" value="InterPro"/>
</dbReference>
<feature type="transmembrane region" description="Helical" evidence="7">
    <location>
        <begin position="487"/>
        <end position="504"/>
    </location>
</feature>
<dbReference type="Pfam" id="PF00528">
    <property type="entry name" value="BPD_transp_1"/>
    <property type="match status" value="1"/>
</dbReference>
<proteinExistence type="inferred from homology"/>
<dbReference type="AlphaFoldDB" id="A0A8J7Z3W7"/>
<feature type="transmembrane region" description="Helical" evidence="7">
    <location>
        <begin position="393"/>
        <end position="411"/>
    </location>
</feature>
<dbReference type="RefSeq" id="WP_162423234.1">
    <property type="nucleotide sequence ID" value="NZ_WVIE01000010.1"/>
</dbReference>
<evidence type="ECO:0000256" key="2">
    <source>
        <dbReference type="ARBA" id="ARBA00022448"/>
    </source>
</evidence>
<feature type="domain" description="ABC transmembrane type-1" evidence="8">
    <location>
        <begin position="62"/>
        <end position="276"/>
    </location>
</feature>
<comment type="similarity">
    <text evidence="7">Belongs to the binding-protein-dependent transport system permease family.</text>
</comment>
<dbReference type="FunFam" id="1.10.3720.10:FF:000088">
    <property type="entry name" value="Iron(III) ABC transporter, permease protein"/>
    <property type="match status" value="1"/>
</dbReference>
<feature type="transmembrane region" description="Helical" evidence="7">
    <location>
        <begin position="537"/>
        <end position="557"/>
    </location>
</feature>
<evidence type="ECO:0000256" key="7">
    <source>
        <dbReference type="RuleBase" id="RU363032"/>
    </source>
</evidence>
<dbReference type="PANTHER" id="PTHR30183">
    <property type="entry name" value="MOLYBDENUM TRANSPORT SYSTEM PERMEASE PROTEIN MODB"/>
    <property type="match status" value="1"/>
</dbReference>
<keyword evidence="6 7" id="KW-0472">Membrane</keyword>
<dbReference type="InterPro" id="IPR000515">
    <property type="entry name" value="MetI-like"/>
</dbReference>
<comment type="caution">
    <text evidence="9">The sequence shown here is derived from an EMBL/GenBank/DDBJ whole genome shotgun (WGS) entry which is preliminary data.</text>
</comment>
<dbReference type="InterPro" id="IPR035906">
    <property type="entry name" value="MetI-like_sf"/>
</dbReference>
<evidence type="ECO:0000313" key="9">
    <source>
        <dbReference type="EMBL" id="NDJ17716.1"/>
    </source>
</evidence>
<feature type="transmembrane region" description="Helical" evidence="7">
    <location>
        <begin position="160"/>
        <end position="179"/>
    </location>
</feature>
<dbReference type="EMBL" id="WVIE01000010">
    <property type="protein sequence ID" value="NDJ17716.1"/>
    <property type="molecule type" value="Genomic_DNA"/>
</dbReference>
<name>A0A8J7Z3W7_9CYAN</name>